<dbReference type="Pfam" id="PF23155">
    <property type="entry name" value="DUF7053"/>
    <property type="match status" value="1"/>
</dbReference>
<keyword evidence="3" id="KW-1185">Reference proteome</keyword>
<dbReference type="Proteomes" id="UP000014074">
    <property type="component" value="Unassembled WGS sequence"/>
</dbReference>
<dbReference type="PANTHER" id="PTHR38117">
    <property type="entry name" value="NACHT AND WD40 DOMAIN PROTEIN"/>
    <property type="match status" value="1"/>
</dbReference>
<dbReference type="InterPro" id="IPR055481">
    <property type="entry name" value="DUF7053"/>
</dbReference>
<feature type="domain" description="DUF7053" evidence="1">
    <location>
        <begin position="7"/>
        <end position="163"/>
    </location>
</feature>
<gene>
    <name evidence="2" type="ORF">UCRPA7_8060</name>
</gene>
<reference evidence="3" key="1">
    <citation type="journal article" date="2013" name="Genome Announc.">
        <title>Draft genome sequence of the ascomycete Phaeoacremonium aleophilum strain UCR-PA7, a causal agent of the esca disease complex in grapevines.</title>
        <authorList>
            <person name="Blanco-Ulate B."/>
            <person name="Rolshausen P."/>
            <person name="Cantu D."/>
        </authorList>
    </citation>
    <scope>NUCLEOTIDE SEQUENCE [LARGE SCALE GENOMIC DNA]</scope>
    <source>
        <strain evidence="3">UCR-PA7</strain>
    </source>
</reference>
<dbReference type="HOGENOM" id="CLU_083371_0_0_1"/>
<dbReference type="KEGG" id="tmn:UCRPA7_8060"/>
<dbReference type="RefSeq" id="XP_007918765.1">
    <property type="nucleotide sequence ID" value="XM_007920574.1"/>
</dbReference>
<organism evidence="2 3">
    <name type="scientific">Phaeoacremonium minimum (strain UCR-PA7)</name>
    <name type="common">Esca disease fungus</name>
    <name type="synonym">Togninia minima</name>
    <dbReference type="NCBI Taxonomy" id="1286976"/>
    <lineage>
        <taxon>Eukaryota</taxon>
        <taxon>Fungi</taxon>
        <taxon>Dikarya</taxon>
        <taxon>Ascomycota</taxon>
        <taxon>Pezizomycotina</taxon>
        <taxon>Sordariomycetes</taxon>
        <taxon>Sordariomycetidae</taxon>
        <taxon>Togniniales</taxon>
        <taxon>Togniniaceae</taxon>
        <taxon>Phaeoacremonium</taxon>
    </lineage>
</organism>
<dbReference type="GeneID" id="19328877"/>
<proteinExistence type="predicted"/>
<accession>R8BAZ4</accession>
<dbReference type="OrthoDB" id="4794810at2759"/>
<dbReference type="EMBL" id="KB933340">
    <property type="protein sequence ID" value="EON96456.1"/>
    <property type="molecule type" value="Genomic_DNA"/>
</dbReference>
<evidence type="ECO:0000313" key="3">
    <source>
        <dbReference type="Proteomes" id="UP000014074"/>
    </source>
</evidence>
<evidence type="ECO:0000313" key="2">
    <source>
        <dbReference type="EMBL" id="EON96456.1"/>
    </source>
</evidence>
<dbReference type="PANTHER" id="PTHR38117:SF1">
    <property type="entry name" value="DUF3074 DOMAIN-CONTAINING PROTEIN"/>
    <property type="match status" value="1"/>
</dbReference>
<evidence type="ECO:0000259" key="1">
    <source>
        <dbReference type="Pfam" id="PF23155"/>
    </source>
</evidence>
<sequence>MSFFNTTAHVCHSSKLPEGSTREQGIAMLQDYEFFLHCDPHMAKYELVAADVEANIPDTLKALGGTTSYKVTDVVNTLPAGLWDSNVISHYEFTNIEVGVFVRIKSPLSIVMDTIWEIKTGDDDKLELVEDVSMHCSRLLVGVVKSQCENGWQKIHAKMLGRLKDIVENKPSNGAAA</sequence>
<dbReference type="AlphaFoldDB" id="R8BAZ4"/>
<name>R8BAZ4_PHAM7</name>
<dbReference type="eggNOG" id="ENOG502SVDW">
    <property type="taxonomic scope" value="Eukaryota"/>
</dbReference>
<protein>
    <recommendedName>
        <fullName evidence="1">DUF7053 domain-containing protein</fullName>
    </recommendedName>
</protein>